<dbReference type="Gene3D" id="3.40.30.10">
    <property type="entry name" value="Glutaredoxin"/>
    <property type="match status" value="2"/>
</dbReference>
<evidence type="ECO:0000313" key="4">
    <source>
        <dbReference type="Proteomes" id="UP000007797"/>
    </source>
</evidence>
<feature type="signal peptide" evidence="1">
    <location>
        <begin position="1"/>
        <end position="24"/>
    </location>
</feature>
<accession>F4PUA2</accession>
<dbReference type="PANTHER" id="PTHR45672">
    <property type="entry name" value="PROTEIN DISULFIDE-ISOMERASE C17H9.14C-RELATED"/>
    <property type="match status" value="1"/>
</dbReference>
<protein>
    <recommendedName>
        <fullName evidence="2">Thioredoxin domain-containing protein</fullName>
    </recommendedName>
</protein>
<keyword evidence="4" id="KW-1185">Reference proteome</keyword>
<feature type="chain" id="PRO_5003313329" description="Thioredoxin domain-containing protein" evidence="1">
    <location>
        <begin position="25"/>
        <end position="270"/>
    </location>
</feature>
<dbReference type="STRING" id="1054147.F4PUA2"/>
<dbReference type="InterPro" id="IPR036249">
    <property type="entry name" value="Thioredoxin-like_sf"/>
</dbReference>
<dbReference type="KEGG" id="dfa:DFA_01703"/>
<evidence type="ECO:0000313" key="3">
    <source>
        <dbReference type="EMBL" id="EGG21817.1"/>
    </source>
</evidence>
<feature type="domain" description="Thioredoxin" evidence="2">
    <location>
        <begin position="99"/>
        <end position="247"/>
    </location>
</feature>
<dbReference type="OrthoDB" id="16989at2759"/>
<dbReference type="Pfam" id="PF00085">
    <property type="entry name" value="Thioredoxin"/>
    <property type="match status" value="1"/>
</dbReference>
<dbReference type="SUPFAM" id="SSF52833">
    <property type="entry name" value="Thioredoxin-like"/>
    <property type="match status" value="2"/>
</dbReference>
<organism evidence="3 4">
    <name type="scientific">Cavenderia fasciculata</name>
    <name type="common">Slime mold</name>
    <name type="synonym">Dictyostelium fasciculatum</name>
    <dbReference type="NCBI Taxonomy" id="261658"/>
    <lineage>
        <taxon>Eukaryota</taxon>
        <taxon>Amoebozoa</taxon>
        <taxon>Evosea</taxon>
        <taxon>Eumycetozoa</taxon>
        <taxon>Dictyostelia</taxon>
        <taxon>Acytosteliales</taxon>
        <taxon>Cavenderiaceae</taxon>
        <taxon>Cavenderia</taxon>
    </lineage>
</organism>
<dbReference type="GeneID" id="14873466"/>
<dbReference type="GO" id="GO:0005783">
    <property type="term" value="C:endoplasmic reticulum"/>
    <property type="evidence" value="ECO:0007669"/>
    <property type="project" value="TreeGrafter"/>
</dbReference>
<dbReference type="GO" id="GO:0003756">
    <property type="term" value="F:protein disulfide isomerase activity"/>
    <property type="evidence" value="ECO:0007669"/>
    <property type="project" value="TreeGrafter"/>
</dbReference>
<evidence type="ECO:0000256" key="1">
    <source>
        <dbReference type="SAM" id="SignalP"/>
    </source>
</evidence>
<evidence type="ECO:0000259" key="2">
    <source>
        <dbReference type="PROSITE" id="PS51352"/>
    </source>
</evidence>
<dbReference type="AlphaFoldDB" id="F4PUA2"/>
<dbReference type="GO" id="GO:0006457">
    <property type="term" value="P:protein folding"/>
    <property type="evidence" value="ECO:0007669"/>
    <property type="project" value="TreeGrafter"/>
</dbReference>
<name>F4PUA2_CACFS</name>
<dbReference type="EMBL" id="GL883010">
    <property type="protein sequence ID" value="EGG21817.1"/>
    <property type="molecule type" value="Genomic_DNA"/>
</dbReference>
<dbReference type="OMA" id="CGHCERM"/>
<gene>
    <name evidence="3" type="ORF">DFA_01703</name>
</gene>
<reference evidence="4" key="1">
    <citation type="journal article" date="2011" name="Genome Res.">
        <title>Phylogeny-wide analysis of social amoeba genomes highlights ancient origins for complex intercellular communication.</title>
        <authorList>
            <person name="Heidel A.J."/>
            <person name="Lawal H.M."/>
            <person name="Felder M."/>
            <person name="Schilde C."/>
            <person name="Helps N.R."/>
            <person name="Tunggal B."/>
            <person name="Rivero F."/>
            <person name="John U."/>
            <person name="Schleicher M."/>
            <person name="Eichinger L."/>
            <person name="Platzer M."/>
            <person name="Noegel A.A."/>
            <person name="Schaap P."/>
            <person name="Gloeckner G."/>
        </authorList>
    </citation>
    <scope>NUCLEOTIDE SEQUENCE [LARGE SCALE GENOMIC DNA]</scope>
    <source>
        <strain evidence="4">SH3</strain>
    </source>
</reference>
<dbReference type="CDD" id="cd02961">
    <property type="entry name" value="PDI_a_family"/>
    <property type="match status" value="1"/>
</dbReference>
<dbReference type="InterPro" id="IPR013766">
    <property type="entry name" value="Thioredoxin_domain"/>
</dbReference>
<keyword evidence="1" id="KW-0732">Signal</keyword>
<dbReference type="InterPro" id="IPR051063">
    <property type="entry name" value="PDI"/>
</dbReference>
<dbReference type="RefSeq" id="XP_004359667.1">
    <property type="nucleotide sequence ID" value="XM_004359610.1"/>
</dbReference>
<dbReference type="Proteomes" id="UP000007797">
    <property type="component" value="Unassembled WGS sequence"/>
</dbReference>
<proteinExistence type="predicted"/>
<dbReference type="PROSITE" id="PS51352">
    <property type="entry name" value="THIOREDOXIN_2"/>
    <property type="match status" value="1"/>
</dbReference>
<dbReference type="PANTHER" id="PTHR45672:SF18">
    <property type="entry name" value="THIOREDOXIN DOMAIN-CONTAINING PROTEIN"/>
    <property type="match status" value="1"/>
</dbReference>
<sequence length="270" mass="30199">MEITKLLVIMLLICMSSMIAMVKSGDINFNEFNVKELNSKNIDSTIKSSKQLLIYFYSKSKDADKLLKIFTSTSQSLHDDGSDVVFGFIDLEKNHNIKQKNGLEVSEFGNTPTLSNFKAFAQNPMILPTTPKMGPWGVQSLVHYVTDRTAASLIRTRPKVLMMFYSPQCGHCERMKPAYAEASIEVQKRGLGVFAAIDCTLSSAFCNKFNIKGFPTVLLFEKGAESMVYQGDRSTNDLINWFEKQADTVKKQQSLSMGDKGWLAPSQQAV</sequence>